<protein>
    <submittedName>
        <fullName evidence="2">Uncharacterized protein</fullName>
    </submittedName>
</protein>
<accession>A0A494G9G2</accession>
<reference evidence="2" key="2">
    <citation type="submission" date="2019-04" db="UniProtKB">
        <authorList>
            <consortium name="EnsemblPlants"/>
        </authorList>
    </citation>
    <scope>IDENTIFICATION</scope>
    <source>
        <strain evidence="2">cv. Heinz 1706</strain>
    </source>
</reference>
<evidence type="ECO:0000313" key="2">
    <source>
        <dbReference type="EnsemblPlants" id="Solyc00g048515.1.1"/>
    </source>
</evidence>
<feature type="region of interest" description="Disordered" evidence="1">
    <location>
        <begin position="40"/>
        <end position="68"/>
    </location>
</feature>
<organism evidence="2">
    <name type="scientific">Solanum lycopersicum</name>
    <name type="common">Tomato</name>
    <name type="synonym">Lycopersicon esculentum</name>
    <dbReference type="NCBI Taxonomy" id="4081"/>
    <lineage>
        <taxon>Eukaryota</taxon>
        <taxon>Viridiplantae</taxon>
        <taxon>Streptophyta</taxon>
        <taxon>Embryophyta</taxon>
        <taxon>Tracheophyta</taxon>
        <taxon>Spermatophyta</taxon>
        <taxon>Magnoliopsida</taxon>
        <taxon>eudicotyledons</taxon>
        <taxon>Gunneridae</taxon>
        <taxon>Pentapetalae</taxon>
        <taxon>asterids</taxon>
        <taxon>lamiids</taxon>
        <taxon>Solanales</taxon>
        <taxon>Solanaceae</taxon>
        <taxon>Solanoideae</taxon>
        <taxon>Solaneae</taxon>
        <taxon>Solanum</taxon>
        <taxon>Solanum subgen. Lycopersicon</taxon>
    </lineage>
</organism>
<evidence type="ECO:0000313" key="3">
    <source>
        <dbReference type="Proteomes" id="UP000004994"/>
    </source>
</evidence>
<dbReference type="Proteomes" id="UP000004994">
    <property type="component" value="Unassembled WGS sequence"/>
</dbReference>
<name>A0A494G9G2_SOLLC</name>
<sequence length="117" mass="13709">MWKSNCYERGFTEVKDVERTRQLCLMFEKVLDKNRLEWSRGGGWTERVPNTENPQQLPPSAASSSRGQLEVPRYHSRLLDSNSLCMFKDSLTKEEEEVVLILRDFSETGKRIKKAKR</sequence>
<dbReference type="AlphaFoldDB" id="A0A494G9G2"/>
<dbReference type="InParanoid" id="A0A494G9G2"/>
<dbReference type="Gramene" id="Solyc00g048515.1.1">
    <property type="protein sequence ID" value="Solyc00g048515.1.1"/>
    <property type="gene ID" value="Solyc00g048515.1"/>
</dbReference>
<evidence type="ECO:0000256" key="1">
    <source>
        <dbReference type="SAM" id="MobiDB-lite"/>
    </source>
</evidence>
<proteinExistence type="predicted"/>
<reference evidence="2" key="1">
    <citation type="journal article" date="2012" name="Nature">
        <title>The tomato genome sequence provides insights into fleshy fruit evolution.</title>
        <authorList>
            <consortium name="Tomato Genome Consortium"/>
        </authorList>
    </citation>
    <scope>NUCLEOTIDE SEQUENCE [LARGE SCALE GENOMIC DNA]</scope>
    <source>
        <strain evidence="2">cv. Heinz 1706</strain>
    </source>
</reference>
<dbReference type="EnsemblPlants" id="Solyc00g048515.1.1">
    <property type="protein sequence ID" value="Solyc00g048515.1.1"/>
    <property type="gene ID" value="Solyc00g048515.1"/>
</dbReference>
<keyword evidence="3" id="KW-1185">Reference proteome</keyword>